<name>A8S8H3_9FIRM</name>
<dbReference type="EMBL" id="ABED02000019">
    <property type="protein sequence ID" value="EDP22517.1"/>
    <property type="molecule type" value="Genomic_DNA"/>
</dbReference>
<dbReference type="Proteomes" id="UP000005945">
    <property type="component" value="Unassembled WGS sequence"/>
</dbReference>
<organism evidence="1 2">
    <name type="scientific">Faecalibacterium prausnitzii M21/2</name>
    <dbReference type="NCBI Taxonomy" id="411485"/>
    <lineage>
        <taxon>Bacteria</taxon>
        <taxon>Bacillati</taxon>
        <taxon>Bacillota</taxon>
        <taxon>Clostridia</taxon>
        <taxon>Eubacteriales</taxon>
        <taxon>Oscillospiraceae</taxon>
        <taxon>Faecalibacterium</taxon>
    </lineage>
</organism>
<accession>A8S8H3</accession>
<dbReference type="AlphaFoldDB" id="A8S8H3"/>
<evidence type="ECO:0000313" key="1">
    <source>
        <dbReference type="EMBL" id="EDP22517.1"/>
    </source>
</evidence>
<sequence>MQRPAGKSLDRRAALYSPLSFLLIPETAASVKGENAVLRKNSTV</sequence>
<dbReference type="HOGENOM" id="CLU_3216530_0_0_9"/>
<protein>
    <submittedName>
        <fullName evidence="1">Uncharacterized protein</fullName>
    </submittedName>
</protein>
<evidence type="ECO:0000313" key="2">
    <source>
        <dbReference type="Proteomes" id="UP000005945"/>
    </source>
</evidence>
<comment type="caution">
    <text evidence="1">The sequence shown here is derived from an EMBL/GenBank/DDBJ whole genome shotgun (WGS) entry which is preliminary data.</text>
</comment>
<gene>
    <name evidence="1" type="ORF">FAEPRAM212_00761</name>
</gene>
<reference evidence="1 2" key="2">
    <citation type="submission" date="2007-09" db="EMBL/GenBank/DDBJ databases">
        <authorList>
            <person name="Fulton L."/>
            <person name="Clifton S."/>
            <person name="Fulton B."/>
            <person name="Xu J."/>
            <person name="Minx P."/>
            <person name="Pepin K.H."/>
            <person name="Johnson M."/>
            <person name="Thiruvilangam P."/>
            <person name="Bhonagiri V."/>
            <person name="Nash W.E."/>
            <person name="Mardis E.R."/>
            <person name="Wilson R.K."/>
        </authorList>
    </citation>
    <scope>NUCLEOTIDE SEQUENCE [LARGE SCALE GENOMIC DNA]</scope>
    <source>
        <strain evidence="1 2">M21/2</strain>
    </source>
</reference>
<reference evidence="1 2" key="1">
    <citation type="submission" date="2007-09" db="EMBL/GenBank/DDBJ databases">
        <title>Draft genome sequence of Faecalibacterium prausnitzii M21/2.</title>
        <authorList>
            <person name="Sudarsanam P."/>
            <person name="Ley R."/>
            <person name="Guruge J."/>
            <person name="Turnbaugh P.J."/>
            <person name="Mahowald M."/>
            <person name="Liep D."/>
            <person name="Gordon J."/>
        </authorList>
    </citation>
    <scope>NUCLEOTIDE SEQUENCE [LARGE SCALE GENOMIC DNA]</scope>
    <source>
        <strain evidence="1 2">M21/2</strain>
    </source>
</reference>
<proteinExistence type="predicted"/>